<evidence type="ECO:0000259" key="11">
    <source>
        <dbReference type="Pfam" id="PF23936"/>
    </source>
</evidence>
<keyword evidence="4" id="KW-0963">Cytoplasm</keyword>
<dbReference type="Pfam" id="PF23925">
    <property type="entry name" value="A-sol_ELP1"/>
    <property type="match status" value="1"/>
</dbReference>
<dbReference type="GO" id="GO:0033588">
    <property type="term" value="C:elongator holoenzyme complex"/>
    <property type="evidence" value="ECO:0007669"/>
    <property type="project" value="InterPro"/>
</dbReference>
<evidence type="ECO:0000256" key="1">
    <source>
        <dbReference type="ARBA" id="ARBA00004496"/>
    </source>
</evidence>
<dbReference type="GO" id="GO:0002926">
    <property type="term" value="P:tRNA wobble base 5-methoxycarbonylmethyl-2-thiouridinylation"/>
    <property type="evidence" value="ECO:0007669"/>
    <property type="project" value="TreeGrafter"/>
</dbReference>
<dbReference type="Pfam" id="PF23936">
    <property type="entry name" value="HB_ELP1"/>
    <property type="match status" value="1"/>
</dbReference>
<dbReference type="UniPathway" id="UPA00988"/>
<feature type="compositionally biased region" description="Polar residues" evidence="6">
    <location>
        <begin position="647"/>
        <end position="657"/>
    </location>
</feature>
<dbReference type="GO" id="GO:0005829">
    <property type="term" value="C:cytosol"/>
    <property type="evidence" value="ECO:0007669"/>
    <property type="project" value="TreeGrafter"/>
</dbReference>
<dbReference type="Pfam" id="PF23797">
    <property type="entry name" value="Beta-prop_ELP1_2nd"/>
    <property type="match status" value="1"/>
</dbReference>
<dbReference type="InterPro" id="IPR056166">
    <property type="entry name" value="TPR_ELP1"/>
</dbReference>
<gene>
    <name evidence="12" type="primary">IKBKAP</name>
</gene>
<proteinExistence type="evidence at transcript level"/>
<dbReference type="PANTHER" id="PTHR12747:SF0">
    <property type="entry name" value="ELONGATOR COMPLEX PROTEIN 1"/>
    <property type="match status" value="1"/>
</dbReference>
<dbReference type="OrthoDB" id="40048at2759"/>
<dbReference type="GO" id="GO:0000049">
    <property type="term" value="F:tRNA binding"/>
    <property type="evidence" value="ECO:0007669"/>
    <property type="project" value="TreeGrafter"/>
</dbReference>
<evidence type="ECO:0000259" key="9">
    <source>
        <dbReference type="Pfam" id="PF23878"/>
    </source>
</evidence>
<sequence>PSGNLIACSQRKPNKHDVIFLEKNGLQHGQFTLPFSTHDKLILCISWNVSSDVLMLLLADMSKTTNYVVQLWTVGNYHWYLKQEINFQNQNKSPTVVWDQDCAYKIHIICDDGSYYQNIYMHVVNQSSGQDNNSMVAVADGKKLLLTPFKLQTVPPPMAALTITLSNTSNIIAFGVESKKHDLLIQTSEKQFVYLLYDGQYKMIPVLTDNKITELNLRQFVWFHELYVSAIADNQSGNMITVNDSLFLDEASRRIERGSRLITVIAQGTLAILQMPRGNLECIHPRALVICHLKKLLSKTEDVCKTMYSPFYYGMNKPMELLLALLTTYARQNDLESVLLKIKDLKENPPADGVTCNAALVYILYLVDINSLFDIALGLYDFDLVMLVAEKSQKDPKEYIPFLNNFKKMDEFYMKYSIDKHLKRYHKALISLSKCENCFDELTTFVKEHRLYKQALQLFETGSLKYKKISLDYASYLVQQKLYEDAAIVYSRCGFRKQALEQYTKTKNWNMVLTEARLLEYSPQSLMTLYKNLSERLKNEHMYKEAADILEHYVKDIEESAMCLLKGGLWFHAIHLMHKYEREDLIETNLKPSIHECCEITESKIKDLETRFIKHTNRLKVVVEKKEKDKLEILQGAEFETENSDIYSDTSSVTGQTSSIKSRGSQSSSGHSSKSRKKVNRKKYSLKEGSVHEEFALREALAEIITTTDKMKEEISELLKVMCLYYFDDKAKTIQHEFESLINTIELNIKEIWTENMKNSDDNVCKFGPSSTVHSIIELSMHQNNTKESNSPISVQPTMRPNIQWKVHMLRV</sequence>
<evidence type="ECO:0000256" key="6">
    <source>
        <dbReference type="SAM" id="MobiDB-lite"/>
    </source>
</evidence>
<evidence type="ECO:0000256" key="5">
    <source>
        <dbReference type="ARBA" id="ARBA00022694"/>
    </source>
</evidence>
<feature type="domain" description="ELP1 TPR" evidence="9">
    <location>
        <begin position="413"/>
        <end position="568"/>
    </location>
</feature>
<dbReference type="InterPro" id="IPR056164">
    <property type="entry name" value="Beta-prop_ELP1_1st"/>
</dbReference>
<dbReference type="InterPro" id="IPR056167">
    <property type="entry name" value="A-sol_ELP1"/>
</dbReference>
<evidence type="ECO:0000259" key="7">
    <source>
        <dbReference type="Pfam" id="PF04762"/>
    </source>
</evidence>
<dbReference type="AlphaFoldDB" id="T2MHD3"/>
<feature type="non-terminal residue" evidence="12">
    <location>
        <position position="1"/>
    </location>
</feature>
<dbReference type="PANTHER" id="PTHR12747">
    <property type="entry name" value="ELONGATOR COMPLEX PROTEIN 1"/>
    <property type="match status" value="1"/>
</dbReference>
<evidence type="ECO:0000256" key="2">
    <source>
        <dbReference type="ARBA" id="ARBA00005043"/>
    </source>
</evidence>
<keyword evidence="5" id="KW-0819">tRNA processing</keyword>
<feature type="domain" description="ELP1 first N-terminal beta-propeller" evidence="7">
    <location>
        <begin position="1"/>
        <end position="100"/>
    </location>
</feature>
<feature type="domain" description="ELP1 N-terminal second beta-propeller" evidence="8">
    <location>
        <begin position="138"/>
        <end position="243"/>
    </location>
</feature>
<evidence type="ECO:0000259" key="10">
    <source>
        <dbReference type="Pfam" id="PF23925"/>
    </source>
</evidence>
<feature type="region of interest" description="Disordered" evidence="6">
    <location>
        <begin position="647"/>
        <end position="684"/>
    </location>
</feature>
<dbReference type="EMBL" id="HAAD01005431">
    <property type="protein sequence ID" value="CDG71663.1"/>
    <property type="molecule type" value="mRNA"/>
</dbReference>
<evidence type="ECO:0000256" key="3">
    <source>
        <dbReference type="ARBA" id="ARBA00006086"/>
    </source>
</evidence>
<evidence type="ECO:0000256" key="4">
    <source>
        <dbReference type="ARBA" id="ARBA00022490"/>
    </source>
</evidence>
<evidence type="ECO:0000313" key="12">
    <source>
        <dbReference type="EMBL" id="CDG71663.1"/>
    </source>
</evidence>
<dbReference type="InterPro" id="IPR056165">
    <property type="entry name" value="Beta-prop_ELP1_2nd"/>
</dbReference>
<evidence type="ECO:0000259" key="8">
    <source>
        <dbReference type="Pfam" id="PF23797"/>
    </source>
</evidence>
<organism evidence="12">
    <name type="scientific">Hydra vulgaris</name>
    <name type="common">Hydra</name>
    <name type="synonym">Hydra attenuata</name>
    <dbReference type="NCBI Taxonomy" id="6087"/>
    <lineage>
        <taxon>Eukaryota</taxon>
        <taxon>Metazoa</taxon>
        <taxon>Cnidaria</taxon>
        <taxon>Hydrozoa</taxon>
        <taxon>Hydroidolina</taxon>
        <taxon>Anthoathecata</taxon>
        <taxon>Aplanulata</taxon>
        <taxon>Hydridae</taxon>
        <taxon>Hydra</taxon>
    </lineage>
</organism>
<protein>
    <submittedName>
        <fullName evidence="12">Elongator complex protein 1</fullName>
    </submittedName>
</protein>
<feature type="domain" description="ELP1 alpha-solenoid" evidence="10">
    <location>
        <begin position="297"/>
        <end position="405"/>
    </location>
</feature>
<dbReference type="Pfam" id="PF23878">
    <property type="entry name" value="TPR_ELP1"/>
    <property type="match status" value="1"/>
</dbReference>
<feature type="compositionally biased region" description="Basic residues" evidence="6">
    <location>
        <begin position="673"/>
        <end position="684"/>
    </location>
</feature>
<comment type="pathway">
    <text evidence="2">tRNA modification; 5-methoxycarbonylmethyl-2-thiouridine-tRNA biosynthesis.</text>
</comment>
<dbReference type="InterPro" id="IPR056169">
    <property type="entry name" value="HB_ELP1"/>
</dbReference>
<reference evidence="12" key="1">
    <citation type="journal article" date="2013" name="Genome Biol. Evol.">
        <title>Punctuated emergences of genetic and phenotypic innovations in eumetazoan, bilaterian, euteleostome, and hominidae ancestors.</title>
        <authorList>
            <person name="Wenger Y."/>
            <person name="Galliot B."/>
        </authorList>
    </citation>
    <scope>NUCLEOTIDE SEQUENCE</scope>
    <source>
        <tissue evidence="12">Whole animals</tissue>
    </source>
</reference>
<dbReference type="Pfam" id="PF04762">
    <property type="entry name" value="Beta-prop_ELP1_1st"/>
    <property type="match status" value="1"/>
</dbReference>
<feature type="compositionally biased region" description="Low complexity" evidence="6">
    <location>
        <begin position="658"/>
        <end position="672"/>
    </location>
</feature>
<comment type="similarity">
    <text evidence="3">Belongs to the ELP1/IKA1 family.</text>
</comment>
<name>T2MHD3_HYDVU</name>
<dbReference type="InterPro" id="IPR006849">
    <property type="entry name" value="Elp1"/>
</dbReference>
<feature type="domain" description="ELP1 three-helical bundle" evidence="11">
    <location>
        <begin position="584"/>
        <end position="752"/>
    </location>
</feature>
<accession>T2MHD3</accession>
<comment type="subcellular location">
    <subcellularLocation>
        <location evidence="1">Cytoplasm</location>
    </subcellularLocation>
</comment>